<evidence type="ECO:0000259" key="8">
    <source>
        <dbReference type="PROSITE" id="PS50043"/>
    </source>
</evidence>
<keyword evidence="11" id="KW-1185">Reference proteome</keyword>
<dbReference type="SUPFAM" id="SSF46894">
    <property type="entry name" value="C-terminal effector domain of the bipartite response regulators"/>
    <property type="match status" value="1"/>
</dbReference>
<accession>A0A1G5GFU1</accession>
<keyword evidence="3" id="KW-0805">Transcription regulation</keyword>
<dbReference type="InterPro" id="IPR039420">
    <property type="entry name" value="WalR-like"/>
</dbReference>
<dbReference type="InterPro" id="IPR000792">
    <property type="entry name" value="Tscrpt_reg_LuxR_C"/>
</dbReference>
<dbReference type="GO" id="GO:0003677">
    <property type="term" value="F:DNA binding"/>
    <property type="evidence" value="ECO:0007669"/>
    <property type="project" value="UniProtKB-KW"/>
</dbReference>
<dbReference type="SUPFAM" id="SSF52172">
    <property type="entry name" value="CheY-like"/>
    <property type="match status" value="1"/>
</dbReference>
<dbReference type="Proteomes" id="UP000198538">
    <property type="component" value="Unassembled WGS sequence"/>
</dbReference>
<dbReference type="PANTHER" id="PTHR43214">
    <property type="entry name" value="TWO-COMPONENT RESPONSE REGULATOR"/>
    <property type="match status" value="1"/>
</dbReference>
<reference evidence="11" key="1">
    <citation type="submission" date="2016-10" db="EMBL/GenBank/DDBJ databases">
        <authorList>
            <person name="Varghese N."/>
            <person name="Submissions S."/>
        </authorList>
    </citation>
    <scope>NUCLEOTIDE SEQUENCE [LARGE SCALE GENOMIC DNA]</scope>
    <source>
        <strain evidence="11">BL9</strain>
    </source>
</reference>
<evidence type="ECO:0000313" key="11">
    <source>
        <dbReference type="Proteomes" id="UP000198538"/>
    </source>
</evidence>
<dbReference type="EMBL" id="FMVM01000005">
    <property type="protein sequence ID" value="SCY50442.1"/>
    <property type="molecule type" value="Genomic_DNA"/>
</dbReference>
<evidence type="ECO:0000256" key="2">
    <source>
        <dbReference type="ARBA" id="ARBA00023012"/>
    </source>
</evidence>
<name>A0A1G5GFU1_9BACL</name>
<dbReference type="Pfam" id="PF00072">
    <property type="entry name" value="Response_reg"/>
    <property type="match status" value="1"/>
</dbReference>
<keyword evidence="5" id="KW-0804">Transcription</keyword>
<feature type="region of interest" description="Disordered" evidence="7">
    <location>
        <begin position="146"/>
        <end position="211"/>
    </location>
</feature>
<dbReference type="PROSITE" id="PS50110">
    <property type="entry name" value="RESPONSE_REGULATORY"/>
    <property type="match status" value="1"/>
</dbReference>
<dbReference type="SMART" id="SM00448">
    <property type="entry name" value="REC"/>
    <property type="match status" value="1"/>
</dbReference>
<dbReference type="CDD" id="cd17535">
    <property type="entry name" value="REC_NarL-like"/>
    <property type="match status" value="1"/>
</dbReference>
<dbReference type="InterPro" id="IPR036388">
    <property type="entry name" value="WH-like_DNA-bd_sf"/>
</dbReference>
<evidence type="ECO:0000313" key="10">
    <source>
        <dbReference type="EMBL" id="SCY50442.1"/>
    </source>
</evidence>
<dbReference type="PROSITE" id="PS50043">
    <property type="entry name" value="HTH_LUXR_2"/>
    <property type="match status" value="1"/>
</dbReference>
<dbReference type="Gene3D" id="1.10.10.10">
    <property type="entry name" value="Winged helix-like DNA-binding domain superfamily/Winged helix DNA-binding domain"/>
    <property type="match status" value="1"/>
</dbReference>
<feature type="domain" description="Response regulatory" evidence="9">
    <location>
        <begin position="4"/>
        <end position="120"/>
    </location>
</feature>
<proteinExistence type="predicted"/>
<dbReference type="GO" id="GO:0006355">
    <property type="term" value="P:regulation of DNA-templated transcription"/>
    <property type="evidence" value="ECO:0007669"/>
    <property type="project" value="InterPro"/>
</dbReference>
<evidence type="ECO:0000256" key="5">
    <source>
        <dbReference type="ARBA" id="ARBA00023163"/>
    </source>
</evidence>
<dbReference type="InterPro" id="IPR058245">
    <property type="entry name" value="NreC/VraR/RcsB-like_REC"/>
</dbReference>
<evidence type="ECO:0000256" key="6">
    <source>
        <dbReference type="PROSITE-ProRule" id="PRU00169"/>
    </source>
</evidence>
<evidence type="ECO:0000256" key="7">
    <source>
        <dbReference type="SAM" id="MobiDB-lite"/>
    </source>
</evidence>
<protein>
    <submittedName>
        <fullName evidence="10">Two component transcriptional regulator, LuxR family</fullName>
    </submittedName>
</protein>
<feature type="compositionally biased region" description="Polar residues" evidence="7">
    <location>
        <begin position="151"/>
        <end position="180"/>
    </location>
</feature>
<evidence type="ECO:0000259" key="9">
    <source>
        <dbReference type="PROSITE" id="PS50110"/>
    </source>
</evidence>
<dbReference type="PROSITE" id="PS00622">
    <property type="entry name" value="HTH_LUXR_1"/>
    <property type="match status" value="1"/>
</dbReference>
<dbReference type="SMART" id="SM00421">
    <property type="entry name" value="HTH_LUXR"/>
    <property type="match status" value="1"/>
</dbReference>
<evidence type="ECO:0000256" key="1">
    <source>
        <dbReference type="ARBA" id="ARBA00022553"/>
    </source>
</evidence>
<sequence length="275" mass="30320">MPIRILLADDHVMVRRGLHVFLKTQEDMKVIGEASNGQEALEQAQDLEPDVILMDLHMPVMDGIETARRLRNLLPHTRIIVLTSFSDQDHVVPAVRAGVKGYLLKDIEPEDLAVAIRNVHSGQVELHPAAASQLMHVMASMDMLSEASRVEGSSQEETLFQGSNQTVHQTSGPSERSNPSKLDEPGYSSRSNHSSHSWNSNPSSPPSDEGLNALTRREREVLGLIAQGLSNKEIAVRLVITEKTVKTHVSHLLDKLGLADRTQAALHAVRNGWEL</sequence>
<dbReference type="PRINTS" id="PR00038">
    <property type="entry name" value="HTHLUXR"/>
</dbReference>
<organism evidence="10 11">
    <name type="scientific">Paenibacillus polysaccharolyticus</name>
    <dbReference type="NCBI Taxonomy" id="582692"/>
    <lineage>
        <taxon>Bacteria</taxon>
        <taxon>Bacillati</taxon>
        <taxon>Bacillota</taxon>
        <taxon>Bacilli</taxon>
        <taxon>Bacillales</taxon>
        <taxon>Paenibacillaceae</taxon>
        <taxon>Paenibacillus</taxon>
    </lineage>
</organism>
<keyword evidence="1 6" id="KW-0597">Phosphoprotein</keyword>
<dbReference type="InterPro" id="IPR016032">
    <property type="entry name" value="Sig_transdc_resp-reg_C-effctor"/>
</dbReference>
<feature type="modified residue" description="4-aspartylphosphate" evidence="6">
    <location>
        <position position="55"/>
    </location>
</feature>
<dbReference type="CDD" id="cd06170">
    <property type="entry name" value="LuxR_C_like"/>
    <property type="match status" value="1"/>
</dbReference>
<dbReference type="PANTHER" id="PTHR43214:SF43">
    <property type="entry name" value="TWO-COMPONENT RESPONSE REGULATOR"/>
    <property type="match status" value="1"/>
</dbReference>
<dbReference type="AlphaFoldDB" id="A0A1G5GFU1"/>
<dbReference type="GO" id="GO:0000160">
    <property type="term" value="P:phosphorelay signal transduction system"/>
    <property type="evidence" value="ECO:0007669"/>
    <property type="project" value="UniProtKB-KW"/>
</dbReference>
<feature type="domain" description="HTH luxR-type" evidence="8">
    <location>
        <begin position="207"/>
        <end position="272"/>
    </location>
</feature>
<dbReference type="InterPro" id="IPR011006">
    <property type="entry name" value="CheY-like_superfamily"/>
</dbReference>
<dbReference type="Gene3D" id="3.40.50.2300">
    <property type="match status" value="1"/>
</dbReference>
<keyword evidence="4" id="KW-0238">DNA-binding</keyword>
<dbReference type="Pfam" id="PF00196">
    <property type="entry name" value="GerE"/>
    <property type="match status" value="1"/>
</dbReference>
<keyword evidence="2" id="KW-0902">Two-component regulatory system</keyword>
<dbReference type="STRING" id="582692.SAMN05720606_105254"/>
<feature type="compositionally biased region" description="Low complexity" evidence="7">
    <location>
        <begin position="188"/>
        <end position="202"/>
    </location>
</feature>
<dbReference type="InterPro" id="IPR001789">
    <property type="entry name" value="Sig_transdc_resp-reg_receiver"/>
</dbReference>
<dbReference type="RefSeq" id="WP_090918361.1">
    <property type="nucleotide sequence ID" value="NZ_FMVM01000005.1"/>
</dbReference>
<evidence type="ECO:0000256" key="3">
    <source>
        <dbReference type="ARBA" id="ARBA00023015"/>
    </source>
</evidence>
<evidence type="ECO:0000256" key="4">
    <source>
        <dbReference type="ARBA" id="ARBA00023125"/>
    </source>
</evidence>
<gene>
    <name evidence="10" type="ORF">SAMN05720606_105254</name>
</gene>